<evidence type="ECO:0000313" key="2">
    <source>
        <dbReference type="EMBL" id="NDV35359.1"/>
    </source>
</evidence>
<dbReference type="GO" id="GO:0051260">
    <property type="term" value="P:protein homooligomerization"/>
    <property type="evidence" value="ECO:0007669"/>
    <property type="project" value="InterPro"/>
</dbReference>
<dbReference type="EMBL" id="GIBP01006390">
    <property type="protein sequence ID" value="NDV35359.1"/>
    <property type="molecule type" value="Transcribed_RNA"/>
</dbReference>
<organism evidence="2">
    <name type="scientific">Arcella intermedia</name>
    <dbReference type="NCBI Taxonomy" id="1963864"/>
    <lineage>
        <taxon>Eukaryota</taxon>
        <taxon>Amoebozoa</taxon>
        <taxon>Tubulinea</taxon>
        <taxon>Elardia</taxon>
        <taxon>Arcellinida</taxon>
        <taxon>Sphaerothecina</taxon>
        <taxon>Arcellidae</taxon>
        <taxon>Arcella</taxon>
    </lineage>
</organism>
<reference evidence="2" key="1">
    <citation type="journal article" date="2020" name="J. Eukaryot. Microbiol.">
        <title>De novo Sequencing, Assembly and Annotation of the Transcriptome for the Free-Living Testate Amoeba Arcella intermedia.</title>
        <authorList>
            <person name="Ribeiro G.M."/>
            <person name="Porfirio-Sousa A.L."/>
            <person name="Maurer-Alcala X.X."/>
            <person name="Katz L.A."/>
            <person name="Lahr D.J.G."/>
        </authorList>
    </citation>
    <scope>NUCLEOTIDE SEQUENCE</scope>
</reference>
<dbReference type="Pfam" id="PF02214">
    <property type="entry name" value="BTB_2"/>
    <property type="match status" value="1"/>
</dbReference>
<evidence type="ECO:0000259" key="1">
    <source>
        <dbReference type="Pfam" id="PF02214"/>
    </source>
</evidence>
<feature type="domain" description="Potassium channel tetramerisation-type BTB" evidence="1">
    <location>
        <begin position="10"/>
        <end position="59"/>
    </location>
</feature>
<dbReference type="InterPro" id="IPR003131">
    <property type="entry name" value="T1-type_BTB"/>
</dbReference>
<name>A0A6B2LE84_9EUKA</name>
<proteinExistence type="predicted"/>
<sequence>MLGSGKWQPDQDGEYYIDRDPAYFPKLITYMRTGLLPTSGLDSQEEQNLLQMELDYYQLPLPPSLAPPPKVLQTYRQGEYQSWAYYGYMFDLEALEDIVIERMSFVSREAGEHVVSLYYSNVSFRGIETNEGAWKVVCKDKKVVFPSRVEAVVGDQMNIRVEGGKKVAFYVCSPDDGNGGIVSAGSHSSQEETNRHSHFILQSGPTHQGQVPFSKPGKEYQCTFLGAISYFAQNK</sequence>
<dbReference type="InterPro" id="IPR011333">
    <property type="entry name" value="SKP1/BTB/POZ_sf"/>
</dbReference>
<dbReference type="Gene3D" id="3.30.710.10">
    <property type="entry name" value="Potassium Channel Kv1.1, Chain A"/>
    <property type="match status" value="1"/>
</dbReference>
<accession>A0A6B2LE84</accession>
<dbReference type="SUPFAM" id="SSF54695">
    <property type="entry name" value="POZ domain"/>
    <property type="match status" value="1"/>
</dbReference>
<protein>
    <recommendedName>
        <fullName evidence="1">Potassium channel tetramerisation-type BTB domain-containing protein</fullName>
    </recommendedName>
</protein>
<dbReference type="AlphaFoldDB" id="A0A6B2LE84"/>